<feature type="transmembrane region" description="Helical" evidence="6">
    <location>
        <begin position="35"/>
        <end position="54"/>
    </location>
</feature>
<evidence type="ECO:0000256" key="1">
    <source>
        <dbReference type="ARBA" id="ARBA00004651"/>
    </source>
</evidence>
<dbReference type="SUPFAM" id="SSF103473">
    <property type="entry name" value="MFS general substrate transporter"/>
    <property type="match status" value="1"/>
</dbReference>
<feature type="transmembrane region" description="Helical" evidence="6">
    <location>
        <begin position="225"/>
        <end position="243"/>
    </location>
</feature>
<evidence type="ECO:0000256" key="3">
    <source>
        <dbReference type="ARBA" id="ARBA00022989"/>
    </source>
</evidence>
<dbReference type="PANTHER" id="PTHR23514:SF13">
    <property type="entry name" value="INNER MEMBRANE PROTEIN YBJJ"/>
    <property type="match status" value="1"/>
</dbReference>
<name>A0ABW2JTH3_9ACTN</name>
<keyword evidence="9" id="KW-1185">Reference proteome</keyword>
<gene>
    <name evidence="8" type="ORF">ACFQVC_34100</name>
</gene>
<dbReference type="Pfam" id="PF07690">
    <property type="entry name" value="MFS_1"/>
    <property type="match status" value="1"/>
</dbReference>
<feature type="transmembrane region" description="Helical" evidence="6">
    <location>
        <begin position="354"/>
        <end position="373"/>
    </location>
</feature>
<feature type="transmembrane region" description="Helical" evidence="6">
    <location>
        <begin position="385"/>
        <end position="403"/>
    </location>
</feature>
<evidence type="ECO:0000256" key="5">
    <source>
        <dbReference type="SAM" id="MobiDB-lite"/>
    </source>
</evidence>
<organism evidence="8 9">
    <name type="scientific">Streptomyces monticola</name>
    <dbReference type="NCBI Taxonomy" id="2666263"/>
    <lineage>
        <taxon>Bacteria</taxon>
        <taxon>Bacillati</taxon>
        <taxon>Actinomycetota</taxon>
        <taxon>Actinomycetes</taxon>
        <taxon>Kitasatosporales</taxon>
        <taxon>Streptomycetaceae</taxon>
        <taxon>Streptomyces</taxon>
    </lineage>
</organism>
<evidence type="ECO:0000313" key="9">
    <source>
        <dbReference type="Proteomes" id="UP001596523"/>
    </source>
</evidence>
<sequence length="424" mass="43169">MTGTTSRTGHRGGPTSLRAEETSPGAPLHQRTCRAVFCLFAVYGALWGPYLALLPQLRRSTGIGEGHYSAALFIGALAALPAMYVTGRLVDRWGPRSVPAFVAVFALAAMVPPFVGSVPGLFVAVTLFSCGSGACNVAVVAMASATEAASGQRIMNRAHALFPVGLLSASLLTGALRTAGLPAEVIVPLLDTAVITALLARRGDLLALIPTRLVRPRRQRISRHALDRTGLTLCVLAALAMVVESSVQHWSAVFLDESLHAPIGLSTAAPGIFAGAMAFGRLGGHWLSGHVSDRSVLMASGALAASGALLLSAADRPVSALLATALVGAAVSVAPPTSYAIIGRRVAPHIRGAAVGSVTSLASIGLMLGPALVGQVAGSLDLRTALAGLAVIALAVSVLAVTVPATPQTDEAHAPVDEAHAAHR</sequence>
<keyword evidence="3 6" id="KW-1133">Transmembrane helix</keyword>
<evidence type="ECO:0000256" key="4">
    <source>
        <dbReference type="ARBA" id="ARBA00023136"/>
    </source>
</evidence>
<reference evidence="9" key="1">
    <citation type="journal article" date="2019" name="Int. J. Syst. Evol. Microbiol.">
        <title>The Global Catalogue of Microorganisms (GCM) 10K type strain sequencing project: providing services to taxonomists for standard genome sequencing and annotation.</title>
        <authorList>
            <consortium name="The Broad Institute Genomics Platform"/>
            <consortium name="The Broad Institute Genome Sequencing Center for Infectious Disease"/>
            <person name="Wu L."/>
            <person name="Ma J."/>
        </authorList>
    </citation>
    <scope>NUCLEOTIDE SEQUENCE [LARGE SCALE GENOMIC DNA]</scope>
    <source>
        <strain evidence="9">SYNS20</strain>
    </source>
</reference>
<feature type="transmembrane region" description="Helical" evidence="6">
    <location>
        <begin position="121"/>
        <end position="146"/>
    </location>
</feature>
<keyword evidence="2 6" id="KW-0812">Transmembrane</keyword>
<evidence type="ECO:0000256" key="6">
    <source>
        <dbReference type="SAM" id="Phobius"/>
    </source>
</evidence>
<keyword evidence="4 6" id="KW-0472">Membrane</keyword>
<dbReference type="RefSeq" id="WP_381837957.1">
    <property type="nucleotide sequence ID" value="NZ_JBHTCF010000020.1"/>
</dbReference>
<dbReference type="InterPro" id="IPR020846">
    <property type="entry name" value="MFS_dom"/>
</dbReference>
<dbReference type="InterPro" id="IPR011701">
    <property type="entry name" value="MFS"/>
</dbReference>
<feature type="transmembrane region" description="Helical" evidence="6">
    <location>
        <begin position="296"/>
        <end position="314"/>
    </location>
</feature>
<proteinExistence type="predicted"/>
<feature type="transmembrane region" description="Helical" evidence="6">
    <location>
        <begin position="66"/>
        <end position="86"/>
    </location>
</feature>
<accession>A0ABW2JTH3</accession>
<dbReference type="InterPro" id="IPR051788">
    <property type="entry name" value="MFS_Transporter"/>
</dbReference>
<feature type="transmembrane region" description="Helical" evidence="6">
    <location>
        <begin position="320"/>
        <end position="342"/>
    </location>
</feature>
<dbReference type="EMBL" id="JBHTCF010000020">
    <property type="protein sequence ID" value="MFC7309229.1"/>
    <property type="molecule type" value="Genomic_DNA"/>
</dbReference>
<dbReference type="InterPro" id="IPR036259">
    <property type="entry name" value="MFS_trans_sf"/>
</dbReference>
<dbReference type="PROSITE" id="PS50850">
    <property type="entry name" value="MFS"/>
    <property type="match status" value="1"/>
</dbReference>
<evidence type="ECO:0000313" key="8">
    <source>
        <dbReference type="EMBL" id="MFC7309229.1"/>
    </source>
</evidence>
<comment type="caution">
    <text evidence="8">The sequence shown here is derived from an EMBL/GenBank/DDBJ whole genome shotgun (WGS) entry which is preliminary data.</text>
</comment>
<feature type="region of interest" description="Disordered" evidence="5">
    <location>
        <begin position="1"/>
        <end position="25"/>
    </location>
</feature>
<comment type="subcellular location">
    <subcellularLocation>
        <location evidence="1">Cell membrane</location>
        <topology evidence="1">Multi-pass membrane protein</topology>
    </subcellularLocation>
</comment>
<dbReference type="Proteomes" id="UP001596523">
    <property type="component" value="Unassembled WGS sequence"/>
</dbReference>
<evidence type="ECO:0000259" key="7">
    <source>
        <dbReference type="PROSITE" id="PS50850"/>
    </source>
</evidence>
<dbReference type="Gene3D" id="1.20.1250.20">
    <property type="entry name" value="MFS general substrate transporter like domains"/>
    <property type="match status" value="2"/>
</dbReference>
<protein>
    <submittedName>
        <fullName evidence="8">MFS transporter</fullName>
    </submittedName>
</protein>
<feature type="transmembrane region" description="Helical" evidence="6">
    <location>
        <begin position="98"/>
        <end position="115"/>
    </location>
</feature>
<dbReference type="PANTHER" id="PTHR23514">
    <property type="entry name" value="BYPASS OF STOP CODON PROTEIN 6"/>
    <property type="match status" value="1"/>
</dbReference>
<evidence type="ECO:0000256" key="2">
    <source>
        <dbReference type="ARBA" id="ARBA00022692"/>
    </source>
</evidence>
<feature type="domain" description="Major facilitator superfamily (MFS) profile" evidence="7">
    <location>
        <begin position="230"/>
        <end position="424"/>
    </location>
</feature>
<feature type="transmembrane region" description="Helical" evidence="6">
    <location>
        <begin position="263"/>
        <end position="284"/>
    </location>
</feature>